<evidence type="ECO:0000313" key="2">
    <source>
        <dbReference type="Proteomes" id="UP000226031"/>
    </source>
</evidence>
<protein>
    <submittedName>
        <fullName evidence="1">Uncharacterized protein</fullName>
    </submittedName>
</protein>
<proteinExistence type="predicted"/>
<accession>A0A2B7Z344</accession>
<dbReference type="EMBL" id="PDND01000694">
    <property type="protein sequence ID" value="PGH28326.1"/>
    <property type="molecule type" value="Genomic_DNA"/>
</dbReference>
<keyword evidence="2" id="KW-1185">Reference proteome</keyword>
<sequence>MVCEKGSATTTSSIVSWVDASGSMFCLRAIAEGEEQLSLGLADAKLSEQNRIHTAGTSAAVWKIGDVYCKVKSYVPGMPLEADTIGFVKSKDSTVTFPEVIHTWVDESMCRTFVLLKQIKGRTLEQCWSSLSSDQHSSIAVIIARLCKSHAKNTSCLLQSASGYGVVEPFLNATPPVSRPPWMPYLLGPSPQADSLPISSIPIPLVRIFQMSLRHFISTMLTSDEHHYIGRWFCTWCFGLGICRILPQILDCYQTACFCWILLASGL</sequence>
<dbReference type="Proteomes" id="UP000226031">
    <property type="component" value="Unassembled WGS sequence"/>
</dbReference>
<evidence type="ECO:0000313" key="1">
    <source>
        <dbReference type="EMBL" id="PGH28326.1"/>
    </source>
</evidence>
<comment type="caution">
    <text evidence="1">The sequence shown here is derived from an EMBL/GenBank/DDBJ whole genome shotgun (WGS) entry which is preliminary data.</text>
</comment>
<name>A0A2B7Z344_9EURO</name>
<dbReference type="VEuPathDB" id="FungiDB:EMCG_01586"/>
<gene>
    <name evidence="1" type="ORF">GX50_08940</name>
</gene>
<organism evidence="1 2">
    <name type="scientific">[Emmonsia] crescens</name>
    <dbReference type="NCBI Taxonomy" id="73230"/>
    <lineage>
        <taxon>Eukaryota</taxon>
        <taxon>Fungi</taxon>
        <taxon>Dikarya</taxon>
        <taxon>Ascomycota</taxon>
        <taxon>Pezizomycotina</taxon>
        <taxon>Eurotiomycetes</taxon>
        <taxon>Eurotiomycetidae</taxon>
        <taxon>Onygenales</taxon>
        <taxon>Ajellomycetaceae</taxon>
        <taxon>Emergomyces</taxon>
    </lineage>
</organism>
<dbReference type="AlphaFoldDB" id="A0A2B7Z344"/>
<reference evidence="1 2" key="1">
    <citation type="submission" date="2017-10" db="EMBL/GenBank/DDBJ databases">
        <title>Comparative genomics in systemic dimorphic fungi from Ajellomycetaceae.</title>
        <authorList>
            <person name="Munoz J.F."/>
            <person name="Mcewen J.G."/>
            <person name="Clay O.K."/>
            <person name="Cuomo C.A."/>
        </authorList>
    </citation>
    <scope>NUCLEOTIDE SEQUENCE [LARGE SCALE GENOMIC DNA]</scope>
    <source>
        <strain evidence="1 2">UAMH4076</strain>
    </source>
</reference>